<dbReference type="Gene3D" id="3.30.20.10">
    <property type="entry name" value="Endochitinase, domain 2"/>
    <property type="match status" value="1"/>
</dbReference>
<dbReference type="InterPro" id="IPR000726">
    <property type="entry name" value="Glyco_hydro_19_cat"/>
</dbReference>
<dbReference type="SMART" id="SM00257">
    <property type="entry name" value="LysM"/>
    <property type="match status" value="1"/>
</dbReference>
<sequence length="285" mass="31026">MLESVLRVAVFFIVCVITSVTAQLVTYNQFVNAVTLSSGYGAPSREQYNNLLNRAGNGQITTKRELAMFLANIIHESAGLTAKEEWGPPPAGTYTSNVDRPGKRYHGRGYIQLTYGYNYKAASEALYRDLRLLDNPDQVKTNDAIAWDTSYWFWSVNVHSAPGVQSGNFGTTIMRINGARECGNRPPNTTAARKRIQIYEAVLESFGIAGRSVYCSNPCDCVIPTGSSGGGGGSSCKQTYTVQSGDSFWAIANTYGMTTAQLQALNPEIGNPSAIYPGQLICVRR</sequence>
<keyword evidence="2" id="KW-1015">Disulfide bond</keyword>
<dbReference type="EMBL" id="MTYJ01000453">
    <property type="protein sequence ID" value="OWA54750.1"/>
    <property type="molecule type" value="Genomic_DNA"/>
</dbReference>
<gene>
    <name evidence="5" type="ORF">BV898_19149</name>
</gene>
<evidence type="ECO:0000259" key="4">
    <source>
        <dbReference type="PROSITE" id="PS51782"/>
    </source>
</evidence>
<reference evidence="6" key="1">
    <citation type="submission" date="2017-01" db="EMBL/GenBank/DDBJ databases">
        <title>Comparative genomics of anhydrobiosis in the tardigrade Hypsibius dujardini.</title>
        <authorList>
            <person name="Yoshida Y."/>
            <person name="Koutsovoulos G."/>
            <person name="Laetsch D."/>
            <person name="Stevens L."/>
            <person name="Kumar S."/>
            <person name="Horikawa D."/>
            <person name="Ishino K."/>
            <person name="Komine S."/>
            <person name="Tomita M."/>
            <person name="Blaxter M."/>
            <person name="Arakawa K."/>
        </authorList>
    </citation>
    <scope>NUCLEOTIDE SEQUENCE [LARGE SCALE GENOMIC DNA]</scope>
    <source>
        <strain evidence="6">Z151</strain>
    </source>
</reference>
<feature type="chain" id="PRO_5040928050" evidence="3">
    <location>
        <begin position="23"/>
        <end position="285"/>
    </location>
</feature>
<keyword evidence="6" id="KW-1185">Reference proteome</keyword>
<dbReference type="AlphaFoldDB" id="A0A9X6NIF4"/>
<proteinExistence type="predicted"/>
<evidence type="ECO:0000313" key="6">
    <source>
        <dbReference type="Proteomes" id="UP000192578"/>
    </source>
</evidence>
<accession>A0A9X6NIF4</accession>
<keyword evidence="3" id="KW-0732">Signal</keyword>
<dbReference type="Pfam" id="PF00182">
    <property type="entry name" value="Glyco_hydro_19"/>
    <property type="match status" value="1"/>
</dbReference>
<dbReference type="GO" id="GO:0004568">
    <property type="term" value="F:chitinase activity"/>
    <property type="evidence" value="ECO:0007669"/>
    <property type="project" value="InterPro"/>
</dbReference>
<dbReference type="CDD" id="cd00118">
    <property type="entry name" value="LysM"/>
    <property type="match status" value="1"/>
</dbReference>
<feature type="domain" description="LysM" evidence="4">
    <location>
        <begin position="238"/>
        <end position="283"/>
    </location>
</feature>
<protein>
    <submittedName>
        <fullName evidence="5">Acidic endochitinase SP2</fullName>
    </submittedName>
</protein>
<dbReference type="Proteomes" id="UP000192578">
    <property type="component" value="Unassembled WGS sequence"/>
</dbReference>
<keyword evidence="1" id="KW-0611">Plant defense</keyword>
<name>A0A9X6NIF4_HYPEX</name>
<dbReference type="GO" id="GO:0016998">
    <property type="term" value="P:cell wall macromolecule catabolic process"/>
    <property type="evidence" value="ECO:0007669"/>
    <property type="project" value="InterPro"/>
</dbReference>
<dbReference type="GO" id="GO:0006952">
    <property type="term" value="P:defense response"/>
    <property type="evidence" value="ECO:0007669"/>
    <property type="project" value="UniProtKB-KW"/>
</dbReference>
<dbReference type="SUPFAM" id="SSF53955">
    <property type="entry name" value="Lysozyme-like"/>
    <property type="match status" value="1"/>
</dbReference>
<dbReference type="Gene3D" id="1.10.530.10">
    <property type="match status" value="1"/>
</dbReference>
<dbReference type="OrthoDB" id="5985073at2759"/>
<dbReference type="CDD" id="cd00325">
    <property type="entry name" value="chitinase_GH19"/>
    <property type="match status" value="1"/>
</dbReference>
<organism evidence="5 6">
    <name type="scientific">Hypsibius exemplaris</name>
    <name type="common">Freshwater tardigrade</name>
    <dbReference type="NCBI Taxonomy" id="2072580"/>
    <lineage>
        <taxon>Eukaryota</taxon>
        <taxon>Metazoa</taxon>
        <taxon>Ecdysozoa</taxon>
        <taxon>Tardigrada</taxon>
        <taxon>Eutardigrada</taxon>
        <taxon>Parachela</taxon>
        <taxon>Hypsibioidea</taxon>
        <taxon>Hypsibiidae</taxon>
        <taxon>Hypsibius</taxon>
    </lineage>
</organism>
<dbReference type="PANTHER" id="PTHR22595:SF79">
    <property type="entry name" value="CHITINASE 12"/>
    <property type="match status" value="1"/>
</dbReference>
<dbReference type="GO" id="GO:0006032">
    <property type="term" value="P:chitin catabolic process"/>
    <property type="evidence" value="ECO:0007669"/>
    <property type="project" value="InterPro"/>
</dbReference>
<evidence type="ECO:0000256" key="3">
    <source>
        <dbReference type="SAM" id="SignalP"/>
    </source>
</evidence>
<evidence type="ECO:0000313" key="5">
    <source>
        <dbReference type="EMBL" id="OWA54750.1"/>
    </source>
</evidence>
<dbReference type="InterPro" id="IPR036779">
    <property type="entry name" value="LysM_dom_sf"/>
</dbReference>
<comment type="caution">
    <text evidence="5">The sequence shown here is derived from an EMBL/GenBank/DDBJ whole genome shotgun (WGS) entry which is preliminary data.</text>
</comment>
<dbReference type="PROSITE" id="PS51782">
    <property type="entry name" value="LYSM"/>
    <property type="match status" value="1"/>
</dbReference>
<evidence type="ECO:0000256" key="2">
    <source>
        <dbReference type="ARBA" id="ARBA00023157"/>
    </source>
</evidence>
<dbReference type="PANTHER" id="PTHR22595">
    <property type="entry name" value="CHITINASE-RELATED"/>
    <property type="match status" value="1"/>
</dbReference>
<dbReference type="InterPro" id="IPR023346">
    <property type="entry name" value="Lysozyme-like_dom_sf"/>
</dbReference>
<dbReference type="Pfam" id="PF01476">
    <property type="entry name" value="LysM"/>
    <property type="match status" value="1"/>
</dbReference>
<dbReference type="Gene3D" id="3.10.350.10">
    <property type="entry name" value="LysM domain"/>
    <property type="match status" value="1"/>
</dbReference>
<feature type="signal peptide" evidence="3">
    <location>
        <begin position="1"/>
        <end position="22"/>
    </location>
</feature>
<dbReference type="InterPro" id="IPR018392">
    <property type="entry name" value="LysM"/>
</dbReference>
<evidence type="ECO:0000256" key="1">
    <source>
        <dbReference type="ARBA" id="ARBA00022821"/>
    </source>
</evidence>
<dbReference type="SUPFAM" id="SSF54106">
    <property type="entry name" value="LysM domain"/>
    <property type="match status" value="1"/>
</dbReference>